<gene>
    <name evidence="1" type="ORF">LCGC14_1320290</name>
</gene>
<dbReference type="AlphaFoldDB" id="A0A0F9KKA3"/>
<protein>
    <submittedName>
        <fullName evidence="1">Uncharacterized protein</fullName>
    </submittedName>
</protein>
<sequence length="146" mass="16333">MKWNDPIAALGIAKLTPEPGCLVLWGDKWKVLDGFDGIWHGKNSIRNDSTPILPRVPEGKTCWDVFASLLCGINNVSDFAGVAFTILDLHRVVYDRTKCFKDDGSPVGLEMEPINRSNTIERRNLPYLLGDTQKYMALLEWIAANA</sequence>
<evidence type="ECO:0000313" key="1">
    <source>
        <dbReference type="EMBL" id="KKM82373.1"/>
    </source>
</evidence>
<name>A0A0F9KKA3_9ZZZZ</name>
<reference evidence="1" key="1">
    <citation type="journal article" date="2015" name="Nature">
        <title>Complex archaea that bridge the gap between prokaryotes and eukaryotes.</title>
        <authorList>
            <person name="Spang A."/>
            <person name="Saw J.H."/>
            <person name="Jorgensen S.L."/>
            <person name="Zaremba-Niedzwiedzka K."/>
            <person name="Martijn J."/>
            <person name="Lind A.E."/>
            <person name="van Eijk R."/>
            <person name="Schleper C."/>
            <person name="Guy L."/>
            <person name="Ettema T.J."/>
        </authorList>
    </citation>
    <scope>NUCLEOTIDE SEQUENCE</scope>
</reference>
<organism evidence="1">
    <name type="scientific">marine sediment metagenome</name>
    <dbReference type="NCBI Taxonomy" id="412755"/>
    <lineage>
        <taxon>unclassified sequences</taxon>
        <taxon>metagenomes</taxon>
        <taxon>ecological metagenomes</taxon>
    </lineage>
</organism>
<accession>A0A0F9KKA3</accession>
<comment type="caution">
    <text evidence="1">The sequence shown here is derived from an EMBL/GenBank/DDBJ whole genome shotgun (WGS) entry which is preliminary data.</text>
</comment>
<dbReference type="EMBL" id="LAZR01007872">
    <property type="protein sequence ID" value="KKM82373.1"/>
    <property type="molecule type" value="Genomic_DNA"/>
</dbReference>
<proteinExistence type="predicted"/>